<proteinExistence type="predicted"/>
<sequence length="79" mass="9059">MSCQYHASAIPPEPDSRGHALLRFMRHERRCWRRVGYWLARFNSETPAMRCCAWHAQPAKVGSQQAAAFSLLATGRTRD</sequence>
<dbReference type="AlphaFoldDB" id="A0A318JT78"/>
<evidence type="ECO:0000313" key="2">
    <source>
        <dbReference type="Proteomes" id="UP000248395"/>
    </source>
</evidence>
<dbReference type="OrthoDB" id="8592877at2"/>
<evidence type="ECO:0000313" key="1">
    <source>
        <dbReference type="EMBL" id="PXX43629.1"/>
    </source>
</evidence>
<dbReference type="Proteomes" id="UP000248395">
    <property type="component" value="Unassembled WGS sequence"/>
</dbReference>
<dbReference type="RefSeq" id="WP_110313586.1">
    <property type="nucleotide sequence ID" value="NZ_QJKC01000014.1"/>
</dbReference>
<name>A0A318JT78_9NEIS</name>
<reference evidence="1 2" key="1">
    <citation type="submission" date="2018-05" db="EMBL/GenBank/DDBJ databases">
        <title>Genomic Encyclopedia of Type Strains, Phase IV (KMG-IV): sequencing the most valuable type-strain genomes for metagenomic binning, comparative biology and taxonomic classification.</title>
        <authorList>
            <person name="Goeker M."/>
        </authorList>
    </citation>
    <scope>NUCLEOTIDE SEQUENCE [LARGE SCALE GENOMIC DNA]</scope>
    <source>
        <strain evidence="1 2">DSM 25134</strain>
    </source>
</reference>
<protein>
    <submittedName>
        <fullName evidence="1">Uncharacterized protein</fullName>
    </submittedName>
</protein>
<comment type="caution">
    <text evidence="1">The sequence shown here is derived from an EMBL/GenBank/DDBJ whole genome shotgun (WGS) entry which is preliminary data.</text>
</comment>
<keyword evidence="2" id="KW-1185">Reference proteome</keyword>
<organism evidence="1 2">
    <name type="scientific">Aquitalea magnusonii</name>
    <dbReference type="NCBI Taxonomy" id="332411"/>
    <lineage>
        <taxon>Bacteria</taxon>
        <taxon>Pseudomonadati</taxon>
        <taxon>Pseudomonadota</taxon>
        <taxon>Betaproteobacteria</taxon>
        <taxon>Neisseriales</taxon>
        <taxon>Chromobacteriaceae</taxon>
        <taxon>Aquitalea</taxon>
    </lineage>
</organism>
<dbReference type="EMBL" id="QJKC01000014">
    <property type="protein sequence ID" value="PXX43629.1"/>
    <property type="molecule type" value="Genomic_DNA"/>
</dbReference>
<accession>A0A318JT78</accession>
<gene>
    <name evidence="1" type="ORF">DFR38_11465</name>
</gene>